<dbReference type="OrthoDB" id="4062651at2759"/>
<dbReference type="Gene3D" id="2.10.25.10">
    <property type="entry name" value="Laminin"/>
    <property type="match status" value="1"/>
</dbReference>
<organism evidence="1 2">
    <name type="scientific">Trichonephila inaurata madagascariensis</name>
    <dbReference type="NCBI Taxonomy" id="2747483"/>
    <lineage>
        <taxon>Eukaryota</taxon>
        <taxon>Metazoa</taxon>
        <taxon>Ecdysozoa</taxon>
        <taxon>Arthropoda</taxon>
        <taxon>Chelicerata</taxon>
        <taxon>Arachnida</taxon>
        <taxon>Araneae</taxon>
        <taxon>Araneomorphae</taxon>
        <taxon>Entelegynae</taxon>
        <taxon>Araneoidea</taxon>
        <taxon>Nephilidae</taxon>
        <taxon>Trichonephila</taxon>
        <taxon>Trichonephila inaurata</taxon>
    </lineage>
</organism>
<sequence>MLHQARNWRFFATRILQQTVTISTSPIPTCCSILATVAKFASNTLPFFLSFKSTVARWSSMDGTGNRHRIGSTVKGCECPSGFEGNKCEKRKDDRRLLAQCVALGCTQTCGLTNHGDYKCTCLTGYHLAEDKKTCIEKGRTRYLIHFKLYDQNVDLAHLDATRYNQLKKGIENA</sequence>
<name>A0A8X7BU36_9ARAC</name>
<comment type="caution">
    <text evidence="1">The sequence shown here is derived from an EMBL/GenBank/DDBJ whole genome shotgun (WGS) entry which is preliminary data.</text>
</comment>
<keyword evidence="2" id="KW-1185">Reference proteome</keyword>
<accession>A0A8X7BU36</accession>
<protein>
    <recommendedName>
        <fullName evidence="3">EGF-like domain-containing protein</fullName>
    </recommendedName>
</protein>
<dbReference type="Proteomes" id="UP000886998">
    <property type="component" value="Unassembled WGS sequence"/>
</dbReference>
<dbReference type="AlphaFoldDB" id="A0A8X7BU36"/>
<gene>
    <name evidence="1" type="primary">AVEN_66499_1</name>
    <name evidence="1" type="ORF">TNIN_187651</name>
</gene>
<dbReference type="EMBL" id="BMAV01003949">
    <property type="protein sequence ID" value="GFY43935.1"/>
    <property type="molecule type" value="Genomic_DNA"/>
</dbReference>
<evidence type="ECO:0000313" key="1">
    <source>
        <dbReference type="EMBL" id="GFY43935.1"/>
    </source>
</evidence>
<reference evidence="1" key="1">
    <citation type="submission" date="2020-08" db="EMBL/GenBank/DDBJ databases">
        <title>Multicomponent nature underlies the extraordinary mechanical properties of spider dragline silk.</title>
        <authorList>
            <person name="Kono N."/>
            <person name="Nakamura H."/>
            <person name="Mori M."/>
            <person name="Yoshida Y."/>
            <person name="Ohtoshi R."/>
            <person name="Malay A.D."/>
            <person name="Moran D.A.P."/>
            <person name="Tomita M."/>
            <person name="Numata K."/>
            <person name="Arakawa K."/>
        </authorList>
    </citation>
    <scope>NUCLEOTIDE SEQUENCE</scope>
</reference>
<evidence type="ECO:0000313" key="2">
    <source>
        <dbReference type="Proteomes" id="UP000886998"/>
    </source>
</evidence>
<feature type="non-terminal residue" evidence="1">
    <location>
        <position position="1"/>
    </location>
</feature>
<dbReference type="SUPFAM" id="SSF57196">
    <property type="entry name" value="EGF/Laminin"/>
    <property type="match status" value="1"/>
</dbReference>
<evidence type="ECO:0008006" key="3">
    <source>
        <dbReference type="Google" id="ProtNLM"/>
    </source>
</evidence>
<proteinExistence type="predicted"/>